<evidence type="ECO:0008006" key="5">
    <source>
        <dbReference type="Google" id="ProtNLM"/>
    </source>
</evidence>
<keyword evidence="2" id="KW-1133">Transmembrane helix</keyword>
<keyword evidence="2" id="KW-0472">Membrane</keyword>
<dbReference type="EMBL" id="LWDX02038981">
    <property type="protein sequence ID" value="OEL24746.1"/>
    <property type="molecule type" value="Genomic_DNA"/>
</dbReference>
<reference evidence="3 4" key="1">
    <citation type="submission" date="2016-09" db="EMBL/GenBank/DDBJ databases">
        <title>The draft genome of Dichanthelium oligosanthes: A C3 panicoid grass species.</title>
        <authorList>
            <person name="Studer A.J."/>
            <person name="Schnable J.C."/>
            <person name="Brutnell T.P."/>
        </authorList>
    </citation>
    <scope>NUCLEOTIDE SEQUENCE [LARGE SCALE GENOMIC DNA]</scope>
    <source>
        <strain evidence="4">cv. Kellogg 1175</strain>
        <tissue evidence="3">Leaf</tissue>
    </source>
</reference>
<evidence type="ECO:0000256" key="1">
    <source>
        <dbReference type="SAM" id="MobiDB-lite"/>
    </source>
</evidence>
<accession>A0A1E5VHZ8</accession>
<feature type="transmembrane region" description="Helical" evidence="2">
    <location>
        <begin position="56"/>
        <end position="76"/>
    </location>
</feature>
<keyword evidence="2" id="KW-0812">Transmembrane</keyword>
<feature type="compositionally biased region" description="Acidic residues" evidence="1">
    <location>
        <begin position="172"/>
        <end position="181"/>
    </location>
</feature>
<gene>
    <name evidence="3" type="ORF">BAE44_0014235</name>
</gene>
<dbReference type="Proteomes" id="UP000095767">
    <property type="component" value="Unassembled WGS sequence"/>
</dbReference>
<proteinExistence type="predicted"/>
<dbReference type="AlphaFoldDB" id="A0A1E5VHZ8"/>
<evidence type="ECO:0000313" key="3">
    <source>
        <dbReference type="EMBL" id="OEL24746.1"/>
    </source>
</evidence>
<keyword evidence="4" id="KW-1185">Reference proteome</keyword>
<sequence length="232" mass="25054">DLISDSDNGDEFEWNSDGDGEVGSLNGACSSAQASRNLHAPGPSTLVRLVKVRKNAWIELISPAIYLLITCVYLLWKSYGYDLDVVFSYGTEKDSNGKKDSGAGPSAYMLDYFVGMGFSKEMVLKAMMEDGGGGEDSLLDRLFKYKEIGCNPLVDDDSFGYVPCTVDDDDGILENWDDDDAGDKSNKDPNSDDSADETLATPSVPKEKQVILGILGQTNTQGNSPSCPSLLE</sequence>
<organism evidence="3 4">
    <name type="scientific">Dichanthelium oligosanthes</name>
    <dbReference type="NCBI Taxonomy" id="888268"/>
    <lineage>
        <taxon>Eukaryota</taxon>
        <taxon>Viridiplantae</taxon>
        <taxon>Streptophyta</taxon>
        <taxon>Embryophyta</taxon>
        <taxon>Tracheophyta</taxon>
        <taxon>Spermatophyta</taxon>
        <taxon>Magnoliopsida</taxon>
        <taxon>Liliopsida</taxon>
        <taxon>Poales</taxon>
        <taxon>Poaceae</taxon>
        <taxon>PACMAD clade</taxon>
        <taxon>Panicoideae</taxon>
        <taxon>Panicodae</taxon>
        <taxon>Paniceae</taxon>
        <taxon>Dichantheliinae</taxon>
        <taxon>Dichanthelium</taxon>
    </lineage>
</organism>
<feature type="region of interest" description="Disordered" evidence="1">
    <location>
        <begin position="172"/>
        <end position="206"/>
    </location>
</feature>
<dbReference type="Gene3D" id="1.10.8.10">
    <property type="entry name" value="DNA helicase RuvA subunit, C-terminal domain"/>
    <property type="match status" value="1"/>
</dbReference>
<evidence type="ECO:0000256" key="2">
    <source>
        <dbReference type="SAM" id="Phobius"/>
    </source>
</evidence>
<comment type="caution">
    <text evidence="3">The sequence shown here is derived from an EMBL/GenBank/DDBJ whole genome shotgun (WGS) entry which is preliminary data.</text>
</comment>
<name>A0A1E5VHZ8_9POAL</name>
<dbReference type="STRING" id="888268.A0A1E5VHZ8"/>
<evidence type="ECO:0000313" key="4">
    <source>
        <dbReference type="Proteomes" id="UP000095767"/>
    </source>
</evidence>
<protein>
    <recommendedName>
        <fullName evidence="5">UBA domain-containing protein</fullName>
    </recommendedName>
</protein>
<feature type="non-terminal residue" evidence="3">
    <location>
        <position position="1"/>
    </location>
</feature>